<proteinExistence type="predicted"/>
<keyword evidence="2" id="KW-0812">Transmembrane</keyword>
<dbReference type="AlphaFoldDB" id="A0A931B578"/>
<name>A0A931B578_9ACTN</name>
<dbReference type="Proteomes" id="UP000657385">
    <property type="component" value="Unassembled WGS sequence"/>
</dbReference>
<evidence type="ECO:0000256" key="2">
    <source>
        <dbReference type="SAM" id="Phobius"/>
    </source>
</evidence>
<keyword evidence="2" id="KW-0472">Membrane</keyword>
<comment type="caution">
    <text evidence="3">The sequence shown here is derived from an EMBL/GenBank/DDBJ whole genome shotgun (WGS) entry which is preliminary data.</text>
</comment>
<organism evidence="3 4">
    <name type="scientific">Streptacidiphilus fuscans</name>
    <dbReference type="NCBI Taxonomy" id="2789292"/>
    <lineage>
        <taxon>Bacteria</taxon>
        <taxon>Bacillati</taxon>
        <taxon>Actinomycetota</taxon>
        <taxon>Actinomycetes</taxon>
        <taxon>Kitasatosporales</taxon>
        <taxon>Streptomycetaceae</taxon>
        <taxon>Streptacidiphilus</taxon>
    </lineage>
</organism>
<sequence>MTTDTNWSDWPAQAAAPALSAALRPGQPQGAPLAELSAPAGQSGRRNRLAVVVLASLVVLATVAVGLVVLLGATASAAGGCGGG</sequence>
<evidence type="ECO:0000256" key="1">
    <source>
        <dbReference type="SAM" id="MobiDB-lite"/>
    </source>
</evidence>
<protein>
    <submittedName>
        <fullName evidence="3">Uncharacterized protein</fullName>
    </submittedName>
</protein>
<feature type="transmembrane region" description="Helical" evidence="2">
    <location>
        <begin position="49"/>
        <end position="73"/>
    </location>
</feature>
<dbReference type="EMBL" id="JADPRT010000008">
    <property type="protein sequence ID" value="MBF9070498.1"/>
    <property type="molecule type" value="Genomic_DNA"/>
</dbReference>
<reference evidence="3" key="1">
    <citation type="submission" date="2020-11" db="EMBL/GenBank/DDBJ databases">
        <title>Isolation and identification of active actinomycetes.</title>
        <authorList>
            <person name="Yu B."/>
        </authorList>
    </citation>
    <scope>NUCLEOTIDE SEQUENCE</scope>
    <source>
        <strain evidence="3">NEAU-YB345</strain>
    </source>
</reference>
<evidence type="ECO:0000313" key="3">
    <source>
        <dbReference type="EMBL" id="MBF9070498.1"/>
    </source>
</evidence>
<keyword evidence="4" id="KW-1185">Reference proteome</keyword>
<feature type="region of interest" description="Disordered" evidence="1">
    <location>
        <begin position="23"/>
        <end position="43"/>
    </location>
</feature>
<evidence type="ECO:0000313" key="4">
    <source>
        <dbReference type="Proteomes" id="UP000657385"/>
    </source>
</evidence>
<dbReference type="RefSeq" id="WP_196195664.1">
    <property type="nucleotide sequence ID" value="NZ_JADPRT010000008.1"/>
</dbReference>
<gene>
    <name evidence="3" type="ORF">I2501_20960</name>
</gene>
<accession>A0A931B578</accession>
<keyword evidence="2" id="KW-1133">Transmembrane helix</keyword>